<reference evidence="2" key="1">
    <citation type="submission" date="2013-01" db="EMBL/GenBank/DDBJ databases">
        <title>Draft Genome Sequence of a Mulberry Tree, Morus notabilis C.K. Schneid.</title>
        <authorList>
            <person name="He N."/>
            <person name="Zhao S."/>
        </authorList>
    </citation>
    <scope>NUCLEOTIDE SEQUENCE</scope>
</reference>
<dbReference type="Proteomes" id="UP000030645">
    <property type="component" value="Unassembled WGS sequence"/>
</dbReference>
<evidence type="ECO:0000313" key="1">
    <source>
        <dbReference type="EMBL" id="EXC16239.1"/>
    </source>
</evidence>
<name>W9S7T2_9ROSA</name>
<accession>W9S7T2</accession>
<dbReference type="AlphaFoldDB" id="W9S7T2"/>
<proteinExistence type="predicted"/>
<organism evidence="1 2">
    <name type="scientific">Morus notabilis</name>
    <dbReference type="NCBI Taxonomy" id="981085"/>
    <lineage>
        <taxon>Eukaryota</taxon>
        <taxon>Viridiplantae</taxon>
        <taxon>Streptophyta</taxon>
        <taxon>Embryophyta</taxon>
        <taxon>Tracheophyta</taxon>
        <taxon>Spermatophyta</taxon>
        <taxon>Magnoliopsida</taxon>
        <taxon>eudicotyledons</taxon>
        <taxon>Gunneridae</taxon>
        <taxon>Pentapetalae</taxon>
        <taxon>rosids</taxon>
        <taxon>fabids</taxon>
        <taxon>Rosales</taxon>
        <taxon>Moraceae</taxon>
        <taxon>Moreae</taxon>
        <taxon>Morus</taxon>
    </lineage>
</organism>
<dbReference type="EMBL" id="KE345789">
    <property type="protein sequence ID" value="EXC16239.1"/>
    <property type="molecule type" value="Genomic_DNA"/>
</dbReference>
<protein>
    <submittedName>
        <fullName evidence="1">Uncharacterized protein</fullName>
    </submittedName>
</protein>
<sequence length="61" mass="6663">MVFSGHGKDGELWWSGCFYNGGSTVVEICNTGSMVVVVGFATVDLWGVMMCDDEFVMVVVY</sequence>
<keyword evidence="2" id="KW-1185">Reference proteome</keyword>
<evidence type="ECO:0000313" key="2">
    <source>
        <dbReference type="Proteomes" id="UP000030645"/>
    </source>
</evidence>
<gene>
    <name evidence="1" type="ORF">L484_024412</name>
</gene>